<evidence type="ECO:0000256" key="5">
    <source>
        <dbReference type="ARBA" id="ARBA00036927"/>
    </source>
</evidence>
<reference evidence="15" key="1">
    <citation type="journal article" date="2018" name="Nat. Microbiol.">
        <title>Leveraging single-cell genomics to expand the fungal tree of life.</title>
        <authorList>
            <person name="Ahrendt S.R."/>
            <person name="Quandt C.A."/>
            <person name="Ciobanu D."/>
            <person name="Clum A."/>
            <person name="Salamov A."/>
            <person name="Andreopoulos B."/>
            <person name="Cheng J.F."/>
            <person name="Woyke T."/>
            <person name="Pelin A."/>
            <person name="Henrissat B."/>
            <person name="Reynolds N.K."/>
            <person name="Benny G.L."/>
            <person name="Smith M.E."/>
            <person name="James T.Y."/>
            <person name="Grigoriev I.V."/>
        </authorList>
    </citation>
    <scope>NUCLEOTIDE SEQUENCE [LARGE SCALE GENOMIC DNA]</scope>
</reference>
<dbReference type="InterPro" id="IPR006145">
    <property type="entry name" value="PsdUridine_synth_RsuA/RluA"/>
</dbReference>
<feature type="domain" description="Pseudouridine synthase RsuA/RluA-like" evidence="13">
    <location>
        <begin position="149"/>
        <end position="317"/>
    </location>
</feature>
<comment type="similarity">
    <text evidence="2">Belongs to the pseudouridine synthase RluA family.</text>
</comment>
<feature type="compositionally biased region" description="Basic and acidic residues" evidence="12">
    <location>
        <begin position="370"/>
        <end position="386"/>
    </location>
</feature>
<dbReference type="CDD" id="cd02869">
    <property type="entry name" value="PseudoU_synth_RluA_like"/>
    <property type="match status" value="1"/>
</dbReference>
<organism evidence="14 15">
    <name type="scientific">Piptocephalis cylindrospora</name>
    <dbReference type="NCBI Taxonomy" id="1907219"/>
    <lineage>
        <taxon>Eukaryota</taxon>
        <taxon>Fungi</taxon>
        <taxon>Fungi incertae sedis</taxon>
        <taxon>Zoopagomycota</taxon>
        <taxon>Zoopagomycotina</taxon>
        <taxon>Zoopagomycetes</taxon>
        <taxon>Zoopagales</taxon>
        <taxon>Piptocephalidaceae</taxon>
        <taxon>Piptocephalis</taxon>
    </lineage>
</organism>
<evidence type="ECO:0000256" key="2">
    <source>
        <dbReference type="ARBA" id="ARBA00010876"/>
    </source>
</evidence>
<dbReference type="AlphaFoldDB" id="A0A4P9Y0E1"/>
<evidence type="ECO:0000256" key="1">
    <source>
        <dbReference type="ARBA" id="ARBA00004173"/>
    </source>
</evidence>
<evidence type="ECO:0000256" key="11">
    <source>
        <dbReference type="ARBA" id="ARBA00042700"/>
    </source>
</evidence>
<dbReference type="GO" id="GO:0003723">
    <property type="term" value="F:RNA binding"/>
    <property type="evidence" value="ECO:0007669"/>
    <property type="project" value="InterPro"/>
</dbReference>
<dbReference type="EMBL" id="KZ988424">
    <property type="protein sequence ID" value="RKP12223.1"/>
    <property type="molecule type" value="Genomic_DNA"/>
</dbReference>
<dbReference type="InterPro" id="IPR006224">
    <property type="entry name" value="PsdUridine_synth_RluA-like_CS"/>
</dbReference>
<accession>A0A4P9Y0E1</accession>
<feature type="region of interest" description="Disordered" evidence="12">
    <location>
        <begin position="363"/>
        <end position="386"/>
    </location>
</feature>
<comment type="catalytic activity">
    <reaction evidence="5">
        <text>uridine(2819) in 21S rRNA = pseudouridine(2819) in 21S rRNA</text>
        <dbReference type="Rhea" id="RHEA:42556"/>
        <dbReference type="Rhea" id="RHEA-COMP:10113"/>
        <dbReference type="Rhea" id="RHEA-COMP:10114"/>
        <dbReference type="ChEBI" id="CHEBI:65314"/>
        <dbReference type="ChEBI" id="CHEBI:65315"/>
        <dbReference type="EC" id="5.4.99.43"/>
    </reaction>
</comment>
<evidence type="ECO:0000313" key="14">
    <source>
        <dbReference type="EMBL" id="RKP12223.1"/>
    </source>
</evidence>
<dbReference type="GO" id="GO:0005739">
    <property type="term" value="C:mitochondrion"/>
    <property type="evidence" value="ECO:0007669"/>
    <property type="project" value="UniProtKB-SubCell"/>
</dbReference>
<evidence type="ECO:0000256" key="7">
    <source>
        <dbReference type="ARBA" id="ARBA00038947"/>
    </source>
</evidence>
<dbReference type="InterPro" id="IPR050188">
    <property type="entry name" value="RluA_PseudoU_synthase"/>
</dbReference>
<dbReference type="InterPro" id="IPR020103">
    <property type="entry name" value="PsdUridine_synth_cat_dom_sf"/>
</dbReference>
<comment type="function">
    <text evidence="6">Pseudouridylate synthase responsible for the pseudouridine-2819 formation in mitochondrial 21S rRNA. May modulate the efficiency or the fidelity of the mitochondrial translation machinery.</text>
</comment>
<dbReference type="EC" id="5.4.99.43" evidence="7"/>
<proteinExistence type="inferred from homology"/>
<dbReference type="GO" id="GO:0160143">
    <property type="term" value="F:21S rRNA pseudouridine(2819) synthase activity"/>
    <property type="evidence" value="ECO:0007669"/>
    <property type="project" value="UniProtKB-EC"/>
</dbReference>
<evidence type="ECO:0000256" key="8">
    <source>
        <dbReference type="ARBA" id="ARBA00040626"/>
    </source>
</evidence>
<evidence type="ECO:0000313" key="15">
    <source>
        <dbReference type="Proteomes" id="UP000267251"/>
    </source>
</evidence>
<name>A0A4P9Y0E1_9FUNG</name>
<evidence type="ECO:0000256" key="6">
    <source>
        <dbReference type="ARBA" id="ARBA00037513"/>
    </source>
</evidence>
<gene>
    <name evidence="14" type="ORF">BJ684DRAFT_21221</name>
</gene>
<comment type="subcellular location">
    <subcellularLocation>
        <location evidence="1">Mitochondrion</location>
    </subcellularLocation>
</comment>
<dbReference type="Pfam" id="PF00849">
    <property type="entry name" value="PseudoU_synth_2"/>
    <property type="match status" value="1"/>
</dbReference>
<evidence type="ECO:0000259" key="13">
    <source>
        <dbReference type="Pfam" id="PF00849"/>
    </source>
</evidence>
<dbReference type="PANTHER" id="PTHR21600:SF81">
    <property type="entry name" value="21S RRNA PSEUDOURIDINE(2819) SYNTHASE"/>
    <property type="match status" value="1"/>
</dbReference>
<evidence type="ECO:0000256" key="4">
    <source>
        <dbReference type="ARBA" id="ARBA00023235"/>
    </source>
</evidence>
<dbReference type="Proteomes" id="UP000267251">
    <property type="component" value="Unassembled WGS sequence"/>
</dbReference>
<dbReference type="PROSITE" id="PS01129">
    <property type="entry name" value="PSI_RLU"/>
    <property type="match status" value="1"/>
</dbReference>
<keyword evidence="15" id="KW-1185">Reference proteome</keyword>
<dbReference type="SUPFAM" id="SSF55120">
    <property type="entry name" value="Pseudouridine synthase"/>
    <property type="match status" value="1"/>
</dbReference>
<dbReference type="Gene3D" id="3.30.2350.10">
    <property type="entry name" value="Pseudouridine synthase"/>
    <property type="match status" value="1"/>
</dbReference>
<sequence>METGTRLNSFPSLVFSLAMFMSRKAMQQAKKTTFQKIARIPPKVFTVTEEHNGMRLDKYLRLQTHVPTTLIHRLIRQNQVKYEKAVNPDVPVGKLQGKVLVQTGDRMNISFAKAHPRESRPKNIALSPSTLLLREALKKAELYVDSRITVINKPYGIPCQGGHSSPNLPSIDQALRISTGLIWEPGDLRLVHRLDMFTTGALILAKDRRSAVELTSLFRRRNPIPGERIEKLYASIHIIPPEMILEKSTISGVIDTPLALPAEENKRPRVFLDPEGKQEATTSFQCVRIGQHRGLRWAILALSPLTGRKHQLRVHCADAIGIPILGDLKYTPKKFPSMAILKSHGLDQADKMHLHLLHLSIPSLPMPSQDRNREGEDPDQEWTRKS</sequence>
<protein>
    <recommendedName>
        <fullName evidence="8">21S rRNA pseudouridine(2819) synthase</fullName>
        <ecNumber evidence="7">5.4.99.43</ecNumber>
    </recommendedName>
    <alternativeName>
        <fullName evidence="10">Pseudouridine synthase 5</fullName>
    </alternativeName>
    <alternativeName>
        <fullName evidence="9">Pseudouridylate synthase PUS5</fullName>
    </alternativeName>
    <alternativeName>
        <fullName evidence="11">Uracil hydrolyase PUS5</fullName>
    </alternativeName>
</protein>
<keyword evidence="4" id="KW-0413">Isomerase</keyword>
<evidence type="ECO:0000256" key="10">
    <source>
        <dbReference type="ARBA" id="ARBA00041978"/>
    </source>
</evidence>
<dbReference type="GO" id="GO:0000455">
    <property type="term" value="P:enzyme-directed rRNA pseudouridine synthesis"/>
    <property type="evidence" value="ECO:0007669"/>
    <property type="project" value="TreeGrafter"/>
</dbReference>
<evidence type="ECO:0000256" key="12">
    <source>
        <dbReference type="SAM" id="MobiDB-lite"/>
    </source>
</evidence>
<keyword evidence="3" id="KW-0496">Mitochondrion</keyword>
<dbReference type="PANTHER" id="PTHR21600">
    <property type="entry name" value="MITOCHONDRIAL RNA PSEUDOURIDINE SYNTHASE"/>
    <property type="match status" value="1"/>
</dbReference>
<evidence type="ECO:0000256" key="3">
    <source>
        <dbReference type="ARBA" id="ARBA00023128"/>
    </source>
</evidence>
<evidence type="ECO:0000256" key="9">
    <source>
        <dbReference type="ARBA" id="ARBA00041561"/>
    </source>
</evidence>
<dbReference type="OrthoDB" id="428658at2759"/>